<feature type="short sequence motif" description="DGA/G" evidence="2">
    <location>
        <begin position="184"/>
        <end position="186"/>
    </location>
</feature>
<feature type="short sequence motif" description="GXSXG" evidence="2">
    <location>
        <begin position="41"/>
        <end position="45"/>
    </location>
</feature>
<protein>
    <submittedName>
        <fullName evidence="4">NTE family protein</fullName>
    </submittedName>
</protein>
<dbReference type="InterPro" id="IPR002641">
    <property type="entry name" value="PNPLA_dom"/>
</dbReference>
<sequence>MEYNFRNLVFEGGGVKGIAYLGALEILEQKGILQNIKRVGGTSAGAVIALMVGLGYSKEELYSTFNDMDLRSFMDDDIGSIRDLYRLLIKGYGWFKGEAFTRWLENTIEKKTGNKDSTFKEIKDSGKFKEMFFQGTNLTKHEVETFSAENEKYEDMPIKDAVRISMSIPLFFESVKMNNCCYVDGGILSNYPVRLFDRKVYVEEDENYFIPEEYEKMLHDKVGNTYVYNKETLGFRLDSKNKIDLFNGRTQPNDHTINSFFSYSWNLISTLMENQDITHLTGDDFDRTIYIDSMDVSTTDFEIDYETKMKLIDSGRIGTIEYFEEYDKGELKNYTN</sequence>
<dbReference type="CDD" id="cd07207">
    <property type="entry name" value="Pat_ExoU_VipD_like"/>
    <property type="match status" value="1"/>
</dbReference>
<dbReference type="RefSeq" id="WP_077854233.1">
    <property type="nucleotide sequence ID" value="NZ_JABTDW010000001.1"/>
</dbReference>
<dbReference type="GO" id="GO:0016787">
    <property type="term" value="F:hydrolase activity"/>
    <property type="evidence" value="ECO:0007669"/>
    <property type="project" value="UniProtKB-UniRule"/>
</dbReference>
<gene>
    <name evidence="4" type="ORF">BCD95_004225</name>
</gene>
<evidence type="ECO:0000256" key="2">
    <source>
        <dbReference type="PROSITE-ProRule" id="PRU01161"/>
    </source>
</evidence>
<dbReference type="Gene3D" id="3.40.1090.10">
    <property type="entry name" value="Cytosolic phospholipase A2 catalytic domain"/>
    <property type="match status" value="2"/>
</dbReference>
<dbReference type="GO" id="GO:0016042">
    <property type="term" value="P:lipid catabolic process"/>
    <property type="evidence" value="ECO:0007669"/>
    <property type="project" value="UniProtKB-UniRule"/>
</dbReference>
<keyword evidence="2" id="KW-0442">Lipid degradation</keyword>
<feature type="domain" description="PNPLA" evidence="3">
    <location>
        <begin position="8"/>
        <end position="197"/>
    </location>
</feature>
<dbReference type="PANTHER" id="PTHR46394:SF1">
    <property type="entry name" value="PNPLA DOMAIN-CONTAINING PROTEIN"/>
    <property type="match status" value="1"/>
</dbReference>
<organism evidence="4 5">
    <name type="scientific">Clostridium beijerinckii</name>
    <name type="common">Clostridium MP</name>
    <dbReference type="NCBI Taxonomy" id="1520"/>
    <lineage>
        <taxon>Bacteria</taxon>
        <taxon>Bacillati</taxon>
        <taxon>Bacillota</taxon>
        <taxon>Clostridia</taxon>
        <taxon>Eubacteriales</taxon>
        <taxon>Clostridiaceae</taxon>
        <taxon>Clostridium</taxon>
    </lineage>
</organism>
<dbReference type="PANTHER" id="PTHR46394">
    <property type="entry name" value="ANNEXIN"/>
    <property type="match status" value="1"/>
</dbReference>
<dbReference type="Proteomes" id="UP000822184">
    <property type="component" value="Unassembled WGS sequence"/>
</dbReference>
<accession>A0AAE5H7D4</accession>
<evidence type="ECO:0000313" key="5">
    <source>
        <dbReference type="Proteomes" id="UP000822184"/>
    </source>
</evidence>
<dbReference type="InterPro" id="IPR052580">
    <property type="entry name" value="Lipid_Hydrolase"/>
</dbReference>
<evidence type="ECO:0000313" key="4">
    <source>
        <dbReference type="EMBL" id="NSB15966.1"/>
    </source>
</evidence>
<evidence type="ECO:0000259" key="3">
    <source>
        <dbReference type="PROSITE" id="PS51635"/>
    </source>
</evidence>
<name>A0AAE5H7D4_CLOBE</name>
<comment type="caution">
    <text evidence="4">The sequence shown here is derived from an EMBL/GenBank/DDBJ whole genome shotgun (WGS) entry which is preliminary data.</text>
</comment>
<feature type="active site" description="Nucleophile" evidence="2">
    <location>
        <position position="43"/>
    </location>
</feature>
<dbReference type="PROSITE" id="PS51635">
    <property type="entry name" value="PNPLA"/>
    <property type="match status" value="1"/>
</dbReference>
<feature type="short sequence motif" description="GXGXXG" evidence="2">
    <location>
        <begin position="12"/>
        <end position="17"/>
    </location>
</feature>
<dbReference type="AlphaFoldDB" id="A0AAE5H7D4"/>
<feature type="active site" description="Proton acceptor" evidence="2">
    <location>
        <position position="184"/>
    </location>
</feature>
<dbReference type="InterPro" id="IPR016035">
    <property type="entry name" value="Acyl_Trfase/lysoPLipase"/>
</dbReference>
<keyword evidence="2" id="KW-0378">Hydrolase</keyword>
<dbReference type="Pfam" id="PF01734">
    <property type="entry name" value="Patatin"/>
    <property type="match status" value="1"/>
</dbReference>
<proteinExistence type="predicted"/>
<keyword evidence="1 2" id="KW-0443">Lipid metabolism</keyword>
<reference evidence="4" key="1">
    <citation type="submission" date="2020-06" db="EMBL/GenBank/DDBJ databases">
        <title>Genomic insights into acetone-butanol-ethanol (ABE) fermentation by sequencing solventogenic clostridia strains.</title>
        <authorList>
            <person name="Brown S."/>
        </authorList>
    </citation>
    <scope>NUCLEOTIDE SEQUENCE</scope>
    <source>
        <strain evidence="4">DJ123</strain>
    </source>
</reference>
<dbReference type="EMBL" id="JABTDW010000001">
    <property type="protein sequence ID" value="NSB15966.1"/>
    <property type="molecule type" value="Genomic_DNA"/>
</dbReference>
<evidence type="ECO:0000256" key="1">
    <source>
        <dbReference type="ARBA" id="ARBA00023098"/>
    </source>
</evidence>
<dbReference type="SUPFAM" id="SSF52151">
    <property type="entry name" value="FabD/lysophospholipase-like"/>
    <property type="match status" value="1"/>
</dbReference>